<dbReference type="PANTHER" id="PTHR47755">
    <property type="entry name" value="CELL DIVISION PROTEIN FTSX"/>
    <property type="match status" value="1"/>
</dbReference>
<accession>A0ABU0IXV8</accession>
<dbReference type="PANTHER" id="PTHR47755:SF1">
    <property type="entry name" value="CELL DIVISION PROTEIN FTSX"/>
    <property type="match status" value="1"/>
</dbReference>
<feature type="transmembrane region" description="Helical" evidence="1">
    <location>
        <begin position="172"/>
        <end position="191"/>
    </location>
</feature>
<name>A0ABU0IXV8_9CAUL</name>
<keyword evidence="3" id="KW-1185">Reference proteome</keyword>
<organism evidence="2 3">
    <name type="scientific">Caulobacter ginsengisoli</name>
    <dbReference type="NCBI Taxonomy" id="400775"/>
    <lineage>
        <taxon>Bacteria</taxon>
        <taxon>Pseudomonadati</taxon>
        <taxon>Pseudomonadota</taxon>
        <taxon>Alphaproteobacteria</taxon>
        <taxon>Caulobacterales</taxon>
        <taxon>Caulobacteraceae</taxon>
        <taxon>Caulobacter</taxon>
    </lineage>
</organism>
<dbReference type="Proteomes" id="UP001228905">
    <property type="component" value="Unassembled WGS sequence"/>
</dbReference>
<comment type="caution">
    <text evidence="2">The sequence shown here is derived from an EMBL/GenBank/DDBJ whole genome shotgun (WGS) entry which is preliminary data.</text>
</comment>
<protein>
    <submittedName>
        <fullName evidence="2">Cell division transport system permease protein</fullName>
    </submittedName>
</protein>
<feature type="transmembrane region" description="Helical" evidence="1">
    <location>
        <begin position="25"/>
        <end position="47"/>
    </location>
</feature>
<keyword evidence="2" id="KW-0131">Cell cycle</keyword>
<evidence type="ECO:0000313" key="2">
    <source>
        <dbReference type="EMBL" id="MDQ0465884.1"/>
    </source>
</evidence>
<sequence>MTDLFDPARWKPGPLLPRRDARDGALVFVVAVLCFLACLTAIGAMAADRGARGWTSQLSDSATVVVRARGAESPDAAAARAAETLAGVPGVAEARALEKEKAEALLEPWLGREALLDDLPIPRLVTVELDPKKPAKAAALDSALKAAGVDATVDDHSRWIGDIERSAGIARWAALGVGLLIAAAAAAVIGFATRAGLAAHRDVIEVLHLSGAESGFVARLFQARFARTAALAGLFGAAGAAIIAALARLAGGGDGLTPVLPVAWTDLAVVLPAPIIAALTAAVSARLAAMGMLKELG</sequence>
<proteinExistence type="predicted"/>
<keyword evidence="2" id="KW-0132">Cell division</keyword>
<dbReference type="InterPro" id="IPR004513">
    <property type="entry name" value="FtsX"/>
</dbReference>
<gene>
    <name evidence="2" type="ORF">QO010_003676</name>
</gene>
<keyword evidence="1" id="KW-0472">Membrane</keyword>
<evidence type="ECO:0000313" key="3">
    <source>
        <dbReference type="Proteomes" id="UP001228905"/>
    </source>
</evidence>
<evidence type="ECO:0000256" key="1">
    <source>
        <dbReference type="SAM" id="Phobius"/>
    </source>
</evidence>
<feature type="transmembrane region" description="Helical" evidence="1">
    <location>
        <begin position="267"/>
        <end position="289"/>
    </location>
</feature>
<feature type="transmembrane region" description="Helical" evidence="1">
    <location>
        <begin position="228"/>
        <end position="247"/>
    </location>
</feature>
<dbReference type="GO" id="GO:0051301">
    <property type="term" value="P:cell division"/>
    <property type="evidence" value="ECO:0007669"/>
    <property type="project" value="UniProtKB-KW"/>
</dbReference>
<keyword evidence="1" id="KW-0812">Transmembrane</keyword>
<dbReference type="RefSeq" id="WP_307351564.1">
    <property type="nucleotide sequence ID" value="NZ_JAUSVS010000008.1"/>
</dbReference>
<dbReference type="EMBL" id="JAUSVS010000008">
    <property type="protein sequence ID" value="MDQ0465884.1"/>
    <property type="molecule type" value="Genomic_DNA"/>
</dbReference>
<reference evidence="2 3" key="1">
    <citation type="submission" date="2023-07" db="EMBL/GenBank/DDBJ databases">
        <title>Genomic Encyclopedia of Type Strains, Phase IV (KMG-IV): sequencing the most valuable type-strain genomes for metagenomic binning, comparative biology and taxonomic classification.</title>
        <authorList>
            <person name="Goeker M."/>
        </authorList>
    </citation>
    <scope>NUCLEOTIDE SEQUENCE [LARGE SCALE GENOMIC DNA]</scope>
    <source>
        <strain evidence="2 3">DSM 18695</strain>
    </source>
</reference>
<keyword evidence="1" id="KW-1133">Transmembrane helix</keyword>